<dbReference type="EMBL" id="JASJEU010000012">
    <property type="protein sequence ID" value="MDJ1650190.1"/>
    <property type="molecule type" value="Genomic_DNA"/>
</dbReference>
<dbReference type="InterPro" id="IPR038063">
    <property type="entry name" value="Transpep_catalytic_dom"/>
</dbReference>
<evidence type="ECO:0000256" key="4">
    <source>
        <dbReference type="ARBA" id="ARBA00022984"/>
    </source>
</evidence>
<evidence type="ECO:0000256" key="3">
    <source>
        <dbReference type="ARBA" id="ARBA00022960"/>
    </source>
</evidence>
<keyword evidence="2" id="KW-0808">Transferase</keyword>
<feature type="transmembrane region" description="Helical" evidence="7">
    <location>
        <begin position="21"/>
        <end position="44"/>
    </location>
</feature>
<comment type="caution">
    <text evidence="9">The sequence shown here is derived from an EMBL/GenBank/DDBJ whole genome shotgun (WGS) entry which is preliminary data.</text>
</comment>
<feature type="active site" description="Nucleophile" evidence="6">
    <location>
        <position position="459"/>
    </location>
</feature>
<dbReference type="Pfam" id="PF03734">
    <property type="entry name" value="YkuD"/>
    <property type="match status" value="1"/>
</dbReference>
<keyword evidence="5 6" id="KW-0961">Cell wall biogenesis/degradation</keyword>
<keyword evidence="7" id="KW-1133">Transmembrane helix</keyword>
<feature type="domain" description="L,D-TPase catalytic" evidence="8">
    <location>
        <begin position="355"/>
        <end position="483"/>
    </location>
</feature>
<dbReference type="CDD" id="cd16913">
    <property type="entry name" value="YkuD_like"/>
    <property type="match status" value="1"/>
</dbReference>
<dbReference type="PROSITE" id="PS52029">
    <property type="entry name" value="LD_TPASE"/>
    <property type="match status" value="1"/>
</dbReference>
<dbReference type="InterPro" id="IPR050979">
    <property type="entry name" value="LD-transpeptidase"/>
</dbReference>
<dbReference type="Gene3D" id="2.40.440.10">
    <property type="entry name" value="L,D-transpeptidase catalytic domain-like"/>
    <property type="match status" value="1"/>
</dbReference>
<dbReference type="SUPFAM" id="SSF141523">
    <property type="entry name" value="L,D-transpeptidase catalytic domain-like"/>
    <property type="match status" value="1"/>
</dbReference>
<keyword evidence="7" id="KW-0472">Membrane</keyword>
<reference evidence="9 10" key="1">
    <citation type="submission" date="2023-05" db="EMBL/GenBank/DDBJ databases">
        <title>Gordonibacter KGMB12511T sp. nov., isolated from faeces of healthy Korean.</title>
        <authorList>
            <person name="Kim H.S."/>
            <person name="Kim J.-S."/>
            <person name="Suh M.K."/>
            <person name="Eom M.K."/>
            <person name="Do H.E."/>
            <person name="Lee J.-S."/>
        </authorList>
    </citation>
    <scope>NUCLEOTIDE SEQUENCE [LARGE SCALE GENOMIC DNA]</scope>
    <source>
        <strain evidence="9 10">KGMB12511</strain>
    </source>
</reference>
<feature type="active site" description="Proton donor/acceptor" evidence="6">
    <location>
        <position position="436"/>
    </location>
</feature>
<gene>
    <name evidence="9" type="ORF">QNJ86_05220</name>
</gene>
<accession>A0ABT7DKZ0</accession>
<keyword evidence="7" id="KW-0812">Transmembrane</keyword>
<dbReference type="SUPFAM" id="SSF143985">
    <property type="entry name" value="L,D-transpeptidase pre-catalytic domain-like"/>
    <property type="match status" value="1"/>
</dbReference>
<name>A0ABT7DKZ0_9ACTN</name>
<comment type="pathway">
    <text evidence="1 6">Cell wall biogenesis; peptidoglycan biosynthesis.</text>
</comment>
<evidence type="ECO:0000256" key="1">
    <source>
        <dbReference type="ARBA" id="ARBA00004752"/>
    </source>
</evidence>
<sequence>MLAENSESFDVGQKPNGRRRFACVFGVLIGLLLMVYLAGSFFFATHFLPGTTLSQRDISLKTPSEVGDLIEADLANYEVTVSGHGFSTKISAARAGVRLDAERTAANMLATTSFWLWPVNIWQERDVARELAASYSASSLNAVVRGAVDAFNETADLPVDACIVFDEPSELFVVQPEKLGTALDASEVTKSVAQAVASLQPTVMLTDEHLQTPALLATDAHLKSAAHEANALIKAHIQLTLGGAEAGVVSPALVASWVRFGGDLAATLDEGALSSWVHDLTTACTTTGAQRTYTRPDGKVISVSGGPYGWSIDEELLLALVKEGVVNGSVGPFEIPCKTTGTAFNGLGAQDWGARYCDIDLSEQYVRFYDDAGALVWESACITGTPNGVHNTPAGVYWLNQKQSPSELKGTNLDGTKYTSTVQYWMPFVGNVIGLHDADWQTSGFGGDLYRQGLGSHGCVNLPPYQAAALYSLIQAGDVVVCHW</sequence>
<dbReference type="InterPro" id="IPR005490">
    <property type="entry name" value="LD_TPept_cat_dom"/>
</dbReference>
<keyword evidence="10" id="KW-1185">Reference proteome</keyword>
<keyword evidence="4 6" id="KW-0573">Peptidoglycan synthesis</keyword>
<dbReference type="InterPro" id="IPR038054">
    <property type="entry name" value="LD_TPept-like_central_sf"/>
</dbReference>
<evidence type="ECO:0000256" key="5">
    <source>
        <dbReference type="ARBA" id="ARBA00023316"/>
    </source>
</evidence>
<dbReference type="RefSeq" id="WP_283831542.1">
    <property type="nucleotide sequence ID" value="NZ_JASJEU010000012.1"/>
</dbReference>
<evidence type="ECO:0000313" key="10">
    <source>
        <dbReference type="Proteomes" id="UP001232750"/>
    </source>
</evidence>
<dbReference type="PANTHER" id="PTHR30582">
    <property type="entry name" value="L,D-TRANSPEPTIDASE"/>
    <property type="match status" value="1"/>
</dbReference>
<protein>
    <submittedName>
        <fullName evidence="9">L,D-transpeptidase family protein</fullName>
    </submittedName>
</protein>
<evidence type="ECO:0000259" key="8">
    <source>
        <dbReference type="PROSITE" id="PS52029"/>
    </source>
</evidence>
<proteinExistence type="predicted"/>
<evidence type="ECO:0000313" key="9">
    <source>
        <dbReference type="EMBL" id="MDJ1650190.1"/>
    </source>
</evidence>
<evidence type="ECO:0000256" key="2">
    <source>
        <dbReference type="ARBA" id="ARBA00022679"/>
    </source>
</evidence>
<dbReference type="Proteomes" id="UP001232750">
    <property type="component" value="Unassembled WGS sequence"/>
</dbReference>
<organism evidence="9 10">
    <name type="scientific">Gordonibacter faecis</name>
    <dbReference type="NCBI Taxonomy" id="3047475"/>
    <lineage>
        <taxon>Bacteria</taxon>
        <taxon>Bacillati</taxon>
        <taxon>Actinomycetota</taxon>
        <taxon>Coriobacteriia</taxon>
        <taxon>Eggerthellales</taxon>
        <taxon>Eggerthellaceae</taxon>
        <taxon>Gordonibacter</taxon>
    </lineage>
</organism>
<evidence type="ECO:0000256" key="7">
    <source>
        <dbReference type="SAM" id="Phobius"/>
    </source>
</evidence>
<dbReference type="PANTHER" id="PTHR30582:SF33">
    <property type="entry name" value="EXPORTED PROTEIN"/>
    <property type="match status" value="1"/>
</dbReference>
<evidence type="ECO:0000256" key="6">
    <source>
        <dbReference type="PROSITE-ProRule" id="PRU01373"/>
    </source>
</evidence>
<dbReference type="Gene3D" id="3.10.20.800">
    <property type="match status" value="1"/>
</dbReference>
<keyword evidence="3 6" id="KW-0133">Cell shape</keyword>